<organism evidence="2 3">
    <name type="scientific">Phrynocephalus forsythii</name>
    <dbReference type="NCBI Taxonomy" id="171643"/>
    <lineage>
        <taxon>Eukaryota</taxon>
        <taxon>Metazoa</taxon>
        <taxon>Chordata</taxon>
        <taxon>Craniata</taxon>
        <taxon>Vertebrata</taxon>
        <taxon>Euteleostomi</taxon>
        <taxon>Lepidosauria</taxon>
        <taxon>Squamata</taxon>
        <taxon>Bifurcata</taxon>
        <taxon>Unidentata</taxon>
        <taxon>Episquamata</taxon>
        <taxon>Toxicofera</taxon>
        <taxon>Iguania</taxon>
        <taxon>Acrodonta</taxon>
        <taxon>Agamidae</taxon>
        <taxon>Agaminae</taxon>
        <taxon>Phrynocephalus</taxon>
    </lineage>
</organism>
<dbReference type="Proteomes" id="UP001142489">
    <property type="component" value="Unassembled WGS sequence"/>
</dbReference>
<accession>A0A9Q0Y4W0</accession>
<gene>
    <name evidence="2" type="ORF">JRQ81_008454</name>
</gene>
<evidence type="ECO:0000313" key="3">
    <source>
        <dbReference type="Proteomes" id="UP001142489"/>
    </source>
</evidence>
<proteinExistence type="predicted"/>
<evidence type="ECO:0000256" key="1">
    <source>
        <dbReference type="SAM" id="MobiDB-lite"/>
    </source>
</evidence>
<keyword evidence="3" id="KW-1185">Reference proteome</keyword>
<dbReference type="OrthoDB" id="9539182at2759"/>
<feature type="region of interest" description="Disordered" evidence="1">
    <location>
        <begin position="22"/>
        <end position="62"/>
    </location>
</feature>
<dbReference type="EMBL" id="JAPFRF010000002">
    <property type="protein sequence ID" value="KAJ7342047.1"/>
    <property type="molecule type" value="Genomic_DNA"/>
</dbReference>
<dbReference type="AlphaFoldDB" id="A0A9Q0Y4W0"/>
<comment type="caution">
    <text evidence="2">The sequence shown here is derived from an EMBL/GenBank/DDBJ whole genome shotgun (WGS) entry which is preliminary data.</text>
</comment>
<sequence>MAFCVGLPPEDKNSMILPSRKIYTVSPPPEDYMPAATNDTTNENLEGDDDDSDANGPGGKKSKLLCTYHKTRAVTAETATYNDTCQCYSERAAVKECETLL</sequence>
<protein>
    <submittedName>
        <fullName evidence="2">Uncharacterized protein</fullName>
    </submittedName>
</protein>
<evidence type="ECO:0000313" key="2">
    <source>
        <dbReference type="EMBL" id="KAJ7342047.1"/>
    </source>
</evidence>
<reference evidence="2" key="1">
    <citation type="journal article" date="2023" name="DNA Res.">
        <title>Chromosome-level genome assembly of Phrynocephalus forsythii using third-generation DNA sequencing and Hi-C analysis.</title>
        <authorList>
            <person name="Qi Y."/>
            <person name="Zhao W."/>
            <person name="Zhao Y."/>
            <person name="Niu C."/>
            <person name="Cao S."/>
            <person name="Zhang Y."/>
        </authorList>
    </citation>
    <scope>NUCLEOTIDE SEQUENCE</scope>
    <source>
        <tissue evidence="2">Muscle</tissue>
    </source>
</reference>
<name>A0A9Q0Y4W0_9SAUR</name>